<keyword evidence="2" id="KW-1185">Reference proteome</keyword>
<dbReference type="RefSeq" id="WP_136929566.1">
    <property type="nucleotide sequence ID" value="NZ_SSMQ01000012.1"/>
</dbReference>
<name>A0A4U1JFZ1_9BACT</name>
<gene>
    <name evidence="1" type="ORF">E8A74_14400</name>
</gene>
<reference evidence="1 2" key="1">
    <citation type="submission" date="2019-04" db="EMBL/GenBank/DDBJ databases">
        <authorList>
            <person name="Li Y."/>
            <person name="Wang J."/>
        </authorList>
    </citation>
    <scope>NUCLEOTIDE SEQUENCE [LARGE SCALE GENOMIC DNA]</scope>
    <source>
        <strain evidence="1 2">DSM 14668</strain>
    </source>
</reference>
<evidence type="ECO:0008006" key="3">
    <source>
        <dbReference type="Google" id="ProtNLM"/>
    </source>
</evidence>
<evidence type="ECO:0000313" key="1">
    <source>
        <dbReference type="EMBL" id="TKD08969.1"/>
    </source>
</evidence>
<evidence type="ECO:0000313" key="2">
    <source>
        <dbReference type="Proteomes" id="UP000309215"/>
    </source>
</evidence>
<dbReference type="Proteomes" id="UP000309215">
    <property type="component" value="Unassembled WGS sequence"/>
</dbReference>
<dbReference type="EMBL" id="SSMQ01000012">
    <property type="protein sequence ID" value="TKD08969.1"/>
    <property type="molecule type" value="Genomic_DNA"/>
</dbReference>
<organism evidence="1 2">
    <name type="scientific">Polyangium fumosum</name>
    <dbReference type="NCBI Taxonomy" id="889272"/>
    <lineage>
        <taxon>Bacteria</taxon>
        <taxon>Pseudomonadati</taxon>
        <taxon>Myxococcota</taxon>
        <taxon>Polyangia</taxon>
        <taxon>Polyangiales</taxon>
        <taxon>Polyangiaceae</taxon>
        <taxon>Polyangium</taxon>
    </lineage>
</organism>
<protein>
    <recommendedName>
        <fullName evidence="3">DUF4331 domain-containing protein</fullName>
    </recommendedName>
</protein>
<comment type="caution">
    <text evidence="1">The sequence shown here is derived from an EMBL/GenBank/DDBJ whole genome shotgun (WGS) entry which is preliminary data.</text>
</comment>
<proteinExistence type="predicted"/>
<accession>A0A4U1JFZ1</accession>
<dbReference type="AlphaFoldDB" id="A0A4U1JFZ1"/>
<sequence length="378" mass="39406">MKALAKYAGIALSVGIVGCGGSDGGGGDAIDSSLLAQYRAAIPSEAQIMASSPKASSGAKIGDPALYPSGSAEIVLGINGSIEYILTGLELIVSIEPTVYNSDTKEFFWGPYKNENGFGTIAAYIKDAGEGQDFRYHYAILRGKDNDVAGLVPILWGGANPDPDTKDHGSGITLIDFEANAAFEQANNPNGANMPMDRGRFVAVYGKDATDKGDLTLVFAALRGFVSKDEPGAMPADLDYLYGRVDDGANKVDFVDWKSTFDVHEDPAMAKPEDVGVRLAFVNEGKGRAEARASGGDLASGQVADAIECWDDALAQSYLSFKTSTNGTEDSAASEGDLASCGLFQASLSELGVPALADVPADFKAALDDLAKNGAPKE</sequence>
<dbReference type="OrthoDB" id="5499334at2"/>
<dbReference type="PROSITE" id="PS51257">
    <property type="entry name" value="PROKAR_LIPOPROTEIN"/>
    <property type="match status" value="1"/>
</dbReference>